<evidence type="ECO:0000259" key="2">
    <source>
        <dbReference type="PROSITE" id="PS50181"/>
    </source>
</evidence>
<gene>
    <name evidence="3" type="ORF">INT45_013164</name>
</gene>
<feature type="domain" description="F-box" evidence="2">
    <location>
        <begin position="77"/>
        <end position="125"/>
    </location>
</feature>
<dbReference type="EMBL" id="JAEPRB010000231">
    <property type="protein sequence ID" value="KAG2218420.1"/>
    <property type="molecule type" value="Genomic_DNA"/>
</dbReference>
<name>A0A8H7VFC5_9FUNG</name>
<proteinExistence type="predicted"/>
<evidence type="ECO:0000313" key="3">
    <source>
        <dbReference type="EMBL" id="KAG2218420.1"/>
    </source>
</evidence>
<sequence>MGKFKLQSFSNLIESLASFPEKINSAIVHKEKHNNYKQQQQQQQQQQLVEACQSKENETQKQKKAQDELELLYKRRADPVYVLPIEIINSIFLLLPQEVLIICIQVSKSWREQILLACADVWRNIIIQDNKQDKQLACVTSYMGVHVKHMIINTTSEKVRFKYLKNIKNGHFNRIQSLKITSKYYL</sequence>
<keyword evidence="1" id="KW-0175">Coiled coil</keyword>
<feature type="coiled-coil region" evidence="1">
    <location>
        <begin position="38"/>
        <end position="75"/>
    </location>
</feature>
<dbReference type="Gene3D" id="1.20.1280.50">
    <property type="match status" value="1"/>
</dbReference>
<dbReference type="InterPro" id="IPR036047">
    <property type="entry name" value="F-box-like_dom_sf"/>
</dbReference>
<comment type="caution">
    <text evidence="3">The sequence shown here is derived from an EMBL/GenBank/DDBJ whole genome shotgun (WGS) entry which is preliminary data.</text>
</comment>
<keyword evidence="4" id="KW-1185">Reference proteome</keyword>
<evidence type="ECO:0000256" key="1">
    <source>
        <dbReference type="SAM" id="Coils"/>
    </source>
</evidence>
<evidence type="ECO:0000313" key="4">
    <source>
        <dbReference type="Proteomes" id="UP000646827"/>
    </source>
</evidence>
<organism evidence="3 4">
    <name type="scientific">Circinella minor</name>
    <dbReference type="NCBI Taxonomy" id="1195481"/>
    <lineage>
        <taxon>Eukaryota</taxon>
        <taxon>Fungi</taxon>
        <taxon>Fungi incertae sedis</taxon>
        <taxon>Mucoromycota</taxon>
        <taxon>Mucoromycotina</taxon>
        <taxon>Mucoromycetes</taxon>
        <taxon>Mucorales</taxon>
        <taxon>Lichtheimiaceae</taxon>
        <taxon>Circinella</taxon>
    </lineage>
</organism>
<protein>
    <recommendedName>
        <fullName evidence="2">F-box domain-containing protein</fullName>
    </recommendedName>
</protein>
<accession>A0A8H7VFC5</accession>
<reference evidence="3 4" key="1">
    <citation type="submission" date="2020-12" db="EMBL/GenBank/DDBJ databases">
        <title>Metabolic potential, ecology and presence of endohyphal bacteria is reflected in genomic diversity of Mucoromycotina.</title>
        <authorList>
            <person name="Muszewska A."/>
            <person name="Okrasinska A."/>
            <person name="Steczkiewicz K."/>
            <person name="Drgas O."/>
            <person name="Orlowska M."/>
            <person name="Perlinska-Lenart U."/>
            <person name="Aleksandrzak-Piekarczyk T."/>
            <person name="Szatraj K."/>
            <person name="Zielenkiewicz U."/>
            <person name="Pilsyk S."/>
            <person name="Malc E."/>
            <person name="Mieczkowski P."/>
            <person name="Kruszewska J.S."/>
            <person name="Biernat P."/>
            <person name="Pawlowska J."/>
        </authorList>
    </citation>
    <scope>NUCLEOTIDE SEQUENCE [LARGE SCALE GENOMIC DNA]</scope>
    <source>
        <strain evidence="3 4">CBS 142.35</strain>
    </source>
</reference>
<dbReference type="SUPFAM" id="SSF81383">
    <property type="entry name" value="F-box domain"/>
    <property type="match status" value="1"/>
</dbReference>
<dbReference type="OrthoDB" id="2271979at2759"/>
<dbReference type="Proteomes" id="UP000646827">
    <property type="component" value="Unassembled WGS sequence"/>
</dbReference>
<dbReference type="AlphaFoldDB" id="A0A8H7VFC5"/>
<dbReference type="InterPro" id="IPR001810">
    <property type="entry name" value="F-box_dom"/>
</dbReference>
<dbReference type="PROSITE" id="PS50181">
    <property type="entry name" value="FBOX"/>
    <property type="match status" value="1"/>
</dbReference>